<name>A0A1G8CQI5_9FLAO</name>
<accession>A0A1G8CQI5</accession>
<proteinExistence type="predicted"/>
<dbReference type="RefSeq" id="WP_090406376.1">
    <property type="nucleotide sequence ID" value="NZ_FNDQ01000004.1"/>
</dbReference>
<gene>
    <name evidence="1" type="ORF">SAMN05421818_104152</name>
</gene>
<sequence>MSRPITKDELLHLAEKNFSQLMLLVANLSEEELQHEFEIPSLNRNRRDVLMHLHHWHLLFEQWYTVGIQGGKPVMPAEGYTWKTTPQLNIAIHQMYQHTPGISAIELLQSSHQLLLDIIGKHSNEQLFQKKFYKWTGSTSLGSYIISATSSHYDWAIKFLKKRK</sequence>
<evidence type="ECO:0000313" key="2">
    <source>
        <dbReference type="Proteomes" id="UP000243588"/>
    </source>
</evidence>
<dbReference type="PANTHER" id="PTHR40658:SF4">
    <property type="entry name" value="HYPOTHETICAL CYTOSOLIC PROTEIN"/>
    <property type="match status" value="1"/>
</dbReference>
<dbReference type="SUPFAM" id="SSF109854">
    <property type="entry name" value="DinB/YfiT-like putative metalloenzymes"/>
    <property type="match status" value="1"/>
</dbReference>
<dbReference type="Gene3D" id="1.20.120.450">
    <property type="entry name" value="dinb family like domain"/>
    <property type="match status" value="1"/>
</dbReference>
<dbReference type="InterPro" id="IPR012550">
    <property type="entry name" value="DUF1706"/>
</dbReference>
<evidence type="ECO:0008006" key="3">
    <source>
        <dbReference type="Google" id="ProtNLM"/>
    </source>
</evidence>
<reference evidence="2" key="1">
    <citation type="submission" date="2016-10" db="EMBL/GenBank/DDBJ databases">
        <authorList>
            <person name="Varghese N."/>
            <person name="Submissions S."/>
        </authorList>
    </citation>
    <scope>NUCLEOTIDE SEQUENCE [LARGE SCALE GENOMIC DNA]</scope>
    <source>
        <strain evidence="2">DSM 23313</strain>
    </source>
</reference>
<dbReference type="EMBL" id="FNDQ01000004">
    <property type="protein sequence ID" value="SDH47160.1"/>
    <property type="molecule type" value="Genomic_DNA"/>
</dbReference>
<protein>
    <recommendedName>
        <fullName evidence="3">DinB superfamily protein</fullName>
    </recommendedName>
</protein>
<organism evidence="1 2">
    <name type="scientific">Myroides phaeus</name>
    <dbReference type="NCBI Taxonomy" id="702745"/>
    <lineage>
        <taxon>Bacteria</taxon>
        <taxon>Pseudomonadati</taxon>
        <taxon>Bacteroidota</taxon>
        <taxon>Flavobacteriia</taxon>
        <taxon>Flavobacteriales</taxon>
        <taxon>Flavobacteriaceae</taxon>
        <taxon>Myroides</taxon>
    </lineage>
</organism>
<keyword evidence="2" id="KW-1185">Reference proteome</keyword>
<dbReference type="STRING" id="702745.SAMN05421818_104152"/>
<dbReference type="PANTHER" id="PTHR40658">
    <property type="match status" value="1"/>
</dbReference>
<dbReference type="Proteomes" id="UP000243588">
    <property type="component" value="Unassembled WGS sequence"/>
</dbReference>
<evidence type="ECO:0000313" key="1">
    <source>
        <dbReference type="EMBL" id="SDH47160.1"/>
    </source>
</evidence>
<dbReference type="InterPro" id="IPR034660">
    <property type="entry name" value="DinB/YfiT-like"/>
</dbReference>
<dbReference type="AlphaFoldDB" id="A0A1G8CQI5"/>
<dbReference type="Pfam" id="PF08020">
    <property type="entry name" value="DUF1706"/>
    <property type="match status" value="1"/>
</dbReference>